<gene>
    <name evidence="2" type="ORF">DARMORV10_C05P03640.1</name>
</gene>
<proteinExistence type="predicted"/>
<feature type="transmembrane region" description="Helical" evidence="1">
    <location>
        <begin position="6"/>
        <end position="25"/>
    </location>
</feature>
<reference evidence="2" key="1">
    <citation type="submission" date="2021-01" db="EMBL/GenBank/DDBJ databases">
        <authorList>
            <consortium name="Genoscope - CEA"/>
            <person name="William W."/>
        </authorList>
    </citation>
    <scope>NUCLEOTIDE SEQUENCE</scope>
</reference>
<dbReference type="Proteomes" id="UP001295469">
    <property type="component" value="Chromosome C05"/>
</dbReference>
<organism evidence="2">
    <name type="scientific">Brassica napus</name>
    <name type="common">Rape</name>
    <dbReference type="NCBI Taxonomy" id="3708"/>
    <lineage>
        <taxon>Eukaryota</taxon>
        <taxon>Viridiplantae</taxon>
        <taxon>Streptophyta</taxon>
        <taxon>Embryophyta</taxon>
        <taxon>Tracheophyta</taxon>
        <taxon>Spermatophyta</taxon>
        <taxon>Magnoliopsida</taxon>
        <taxon>eudicotyledons</taxon>
        <taxon>Gunneridae</taxon>
        <taxon>Pentapetalae</taxon>
        <taxon>rosids</taxon>
        <taxon>malvids</taxon>
        <taxon>Brassicales</taxon>
        <taxon>Brassicaceae</taxon>
        <taxon>Brassiceae</taxon>
        <taxon>Brassica</taxon>
    </lineage>
</organism>
<dbReference type="EMBL" id="HG994369">
    <property type="protein sequence ID" value="CAF1923816.1"/>
    <property type="molecule type" value="Genomic_DNA"/>
</dbReference>
<name>A0A816KMP2_BRANA</name>
<accession>A0A816KMP2</accession>
<keyword evidence="1" id="KW-0812">Transmembrane</keyword>
<evidence type="ECO:0000313" key="2">
    <source>
        <dbReference type="EMBL" id="CAF1923816.1"/>
    </source>
</evidence>
<evidence type="ECO:0000256" key="1">
    <source>
        <dbReference type="SAM" id="Phobius"/>
    </source>
</evidence>
<sequence length="115" mass="13278">MCSLLLVYISVYFCILLFIEFLLPFPSQNRRHNQQINQKSSNFFFVFQISFMPKKMKSRYILLTLSIVIAIIAILASQTLFSTPPRVFIHNPFDILYGIKAISYSAITSYPKLSG</sequence>
<protein>
    <submittedName>
        <fullName evidence="2">(rape) hypothetical protein</fullName>
    </submittedName>
</protein>
<feature type="transmembrane region" description="Helical" evidence="1">
    <location>
        <begin position="60"/>
        <end position="81"/>
    </location>
</feature>
<keyword evidence="1" id="KW-0472">Membrane</keyword>
<keyword evidence="1" id="KW-1133">Transmembrane helix</keyword>
<dbReference type="AlphaFoldDB" id="A0A816KMP2"/>